<gene>
    <name evidence="1" type="ordered locus">LFE_0860</name>
</gene>
<proteinExistence type="predicted"/>
<reference evidence="1 2" key="1">
    <citation type="journal article" date="2012" name="J. Bacteriol.">
        <title>Complete Genome Sequence of Leptospirillum ferrooxidans Strain C2-3, Isolated from a Fresh Volcanic Ash Deposit on the Island of Miyake, Japan.</title>
        <authorList>
            <person name="Fujimura R."/>
            <person name="Sato Y."/>
            <person name="Nishizawa T."/>
            <person name="Oshima K."/>
            <person name="Kim S.-W."/>
            <person name="Hattori M."/>
            <person name="Kamijo T."/>
            <person name="Ohta H."/>
        </authorList>
    </citation>
    <scope>NUCLEOTIDE SEQUENCE [LARGE SCALE GENOMIC DNA]</scope>
    <source>
        <strain evidence="1 2">C2-3</strain>
    </source>
</reference>
<evidence type="ECO:0000313" key="2">
    <source>
        <dbReference type="Proteomes" id="UP000007382"/>
    </source>
</evidence>
<reference evidence="2" key="2">
    <citation type="submission" date="2012-03" db="EMBL/GenBank/DDBJ databases">
        <title>The complete genome sequence of the pioneer microbe on fresh volcanic deposit, Leptospirillum ferrooxidans strain C2-3.</title>
        <authorList>
            <person name="Fujimura R."/>
            <person name="Sato Y."/>
            <person name="Nishizawa T."/>
            <person name="Nanba K."/>
            <person name="Oshima K."/>
            <person name="Hattori M."/>
            <person name="Kamijo T."/>
            <person name="Ohta H."/>
        </authorList>
    </citation>
    <scope>NUCLEOTIDE SEQUENCE [LARGE SCALE GENOMIC DNA]</scope>
    <source>
        <strain evidence="2">C2-3</strain>
    </source>
</reference>
<dbReference type="Proteomes" id="UP000007382">
    <property type="component" value="Chromosome"/>
</dbReference>
<dbReference type="AlphaFoldDB" id="I0IMS0"/>
<dbReference type="EMBL" id="AP012342">
    <property type="protein sequence ID" value="BAM06569.1"/>
    <property type="molecule type" value="Genomic_DNA"/>
</dbReference>
<dbReference type="KEGG" id="lfc:LFE_0860"/>
<accession>I0IMS0</accession>
<sequence length="86" mass="9430">MGSTDDRLRFAPSLIPNKHVSIKATDGQKKIENGSLKYSRNARITPIVINPPPSEIISVLGARIKPSNTTNIPKRINVQVIFLNAP</sequence>
<protein>
    <submittedName>
        <fullName evidence="1">Uncharacterized protein</fullName>
    </submittedName>
</protein>
<organism evidence="1 2">
    <name type="scientific">Leptospirillum ferrooxidans (strain C2-3)</name>
    <dbReference type="NCBI Taxonomy" id="1162668"/>
    <lineage>
        <taxon>Bacteria</taxon>
        <taxon>Pseudomonadati</taxon>
        <taxon>Nitrospirota</taxon>
        <taxon>Nitrospiria</taxon>
        <taxon>Nitrospirales</taxon>
        <taxon>Nitrospiraceae</taxon>
        <taxon>Leptospirillum</taxon>
    </lineage>
</organism>
<dbReference type="HOGENOM" id="CLU_2494082_0_0_0"/>
<name>I0IMS0_LEPFC</name>
<keyword evidence="2" id="KW-1185">Reference proteome</keyword>
<evidence type="ECO:0000313" key="1">
    <source>
        <dbReference type="EMBL" id="BAM06569.1"/>
    </source>
</evidence>